<dbReference type="Gene3D" id="2.60.120.620">
    <property type="entry name" value="q2cbj1_9rhob like domain"/>
    <property type="match status" value="1"/>
</dbReference>
<dbReference type="GO" id="GO:0016491">
    <property type="term" value="F:oxidoreductase activity"/>
    <property type="evidence" value="ECO:0007669"/>
    <property type="project" value="UniProtKB-KW"/>
</dbReference>
<dbReference type="RefSeq" id="WP_330196459.1">
    <property type="nucleotide sequence ID" value="NZ_JAZDRO010000003.1"/>
</dbReference>
<sequence length="214" mass="23967">MAKTGPGGILDFDVLRGAATRTEPYSYFVAEGALNAEEAASVRADYPEIAKPGYLPLSKLEATGAFERLMADLNSAELAQVLTEKFGVDFTDKPRMITVRRLSQKSDGPIHNDSKSKILTMLTYLNAEWDGTGRGCIRVLNGPDDFEDYAEEVPPLEGYVFAFLRSDNSWHGHLPFEGERYVVQTTFLTSQEELDRKENRGGLQYFLKKLNPFQ</sequence>
<dbReference type="Pfam" id="PF13640">
    <property type="entry name" value="2OG-FeII_Oxy_3"/>
    <property type="match status" value="1"/>
</dbReference>
<proteinExistence type="predicted"/>
<keyword evidence="2" id="KW-0560">Oxidoreductase</keyword>
<gene>
    <name evidence="2" type="ORF">V0U35_09450</name>
</gene>
<keyword evidence="3" id="KW-1185">Reference proteome</keyword>
<organism evidence="2 3">
    <name type="scientific">Hyphobacterium marinum</name>
    <dbReference type="NCBI Taxonomy" id="3116574"/>
    <lineage>
        <taxon>Bacteria</taxon>
        <taxon>Pseudomonadati</taxon>
        <taxon>Pseudomonadota</taxon>
        <taxon>Alphaproteobacteria</taxon>
        <taxon>Maricaulales</taxon>
        <taxon>Maricaulaceae</taxon>
        <taxon>Hyphobacterium</taxon>
    </lineage>
</organism>
<feature type="domain" description="Prolyl 4-hydroxylase alpha subunit Fe(2+) 2OG dioxygenase" evidence="1">
    <location>
        <begin position="110"/>
        <end position="184"/>
    </location>
</feature>
<evidence type="ECO:0000313" key="3">
    <source>
        <dbReference type="Proteomes" id="UP001310692"/>
    </source>
</evidence>
<dbReference type="InterPro" id="IPR044862">
    <property type="entry name" value="Pro_4_hyd_alph_FE2OG_OXY"/>
</dbReference>
<name>A0ABU7M0H0_9PROT</name>
<dbReference type="EMBL" id="JAZDRO010000003">
    <property type="protein sequence ID" value="MEE2566905.1"/>
    <property type="molecule type" value="Genomic_DNA"/>
</dbReference>
<protein>
    <submittedName>
        <fullName evidence="2">2OG-Fe(II) oxygenase</fullName>
        <ecNumber evidence="2">1.14.11.-</ecNumber>
    </submittedName>
</protein>
<dbReference type="EC" id="1.14.11.-" evidence="2"/>
<reference evidence="2 3" key="1">
    <citation type="submission" date="2024-01" db="EMBL/GenBank/DDBJ databases">
        <title>Hyphobacterium bacterium isolated from marine sediment.</title>
        <authorList>
            <person name="Zhao S."/>
        </authorList>
    </citation>
    <scope>NUCLEOTIDE SEQUENCE [LARGE SCALE GENOMIC DNA]</scope>
    <source>
        <strain evidence="2 3">Y60-23</strain>
    </source>
</reference>
<evidence type="ECO:0000259" key="1">
    <source>
        <dbReference type="Pfam" id="PF13640"/>
    </source>
</evidence>
<evidence type="ECO:0000313" key="2">
    <source>
        <dbReference type="EMBL" id="MEE2566905.1"/>
    </source>
</evidence>
<dbReference type="Proteomes" id="UP001310692">
    <property type="component" value="Unassembled WGS sequence"/>
</dbReference>
<comment type="caution">
    <text evidence="2">The sequence shown here is derived from an EMBL/GenBank/DDBJ whole genome shotgun (WGS) entry which is preliminary data.</text>
</comment>
<accession>A0ABU7M0H0</accession>